<dbReference type="EMBL" id="CM043771">
    <property type="protein sequence ID" value="KAI4840606.1"/>
    <property type="molecule type" value="Genomic_DNA"/>
</dbReference>
<sequence length="106" mass="12506">MNYQKATMISNLKKISSDDITLQLHDHKESRECLKKKKKEKDKNTKYKESLFSIYINKWKTELILEGKPGSTKDTTDINSESLQNRENKENISYMVEDSFKKEVNN</sequence>
<keyword evidence="2" id="KW-1185">Reference proteome</keyword>
<dbReference type="Proteomes" id="UP001056978">
    <property type="component" value="Chromosome 3"/>
</dbReference>
<protein>
    <submittedName>
        <fullName evidence="1">STP1 protein</fullName>
    </submittedName>
</protein>
<organism evidence="1 2">
    <name type="scientific">Plasmodium brasilianum</name>
    <dbReference type="NCBI Taxonomy" id="5824"/>
    <lineage>
        <taxon>Eukaryota</taxon>
        <taxon>Sar</taxon>
        <taxon>Alveolata</taxon>
        <taxon>Apicomplexa</taxon>
        <taxon>Aconoidasida</taxon>
        <taxon>Haemosporida</taxon>
        <taxon>Plasmodiidae</taxon>
        <taxon>Plasmodium</taxon>
        <taxon>Plasmodium (Plasmodium)</taxon>
    </lineage>
</organism>
<gene>
    <name evidence="1" type="ORF">MKS88_000839</name>
</gene>
<evidence type="ECO:0000313" key="1">
    <source>
        <dbReference type="EMBL" id="KAI4840606.1"/>
    </source>
</evidence>
<accession>A0ACB9YEE6</accession>
<name>A0ACB9YEE6_PLABR</name>
<evidence type="ECO:0000313" key="2">
    <source>
        <dbReference type="Proteomes" id="UP001056978"/>
    </source>
</evidence>
<comment type="caution">
    <text evidence="1">The sequence shown here is derived from an EMBL/GenBank/DDBJ whole genome shotgun (WGS) entry which is preliminary data.</text>
</comment>
<proteinExistence type="predicted"/>
<reference evidence="1" key="1">
    <citation type="submission" date="2022-06" db="EMBL/GenBank/DDBJ databases">
        <title>The First Complete Genome of the Simian Malaria Parasite Plasmodium brasilianum.</title>
        <authorList>
            <person name="Bajic M."/>
            <person name="Ravishankar S."/>
        </authorList>
    </citation>
    <scope>NUCLEOTIDE SEQUENCE</scope>
    <source>
        <strain evidence="1">Bolivian I</strain>
    </source>
</reference>